<dbReference type="SMART" id="SM00458">
    <property type="entry name" value="RICIN"/>
    <property type="match status" value="1"/>
</dbReference>
<dbReference type="PROSITE" id="PS51318">
    <property type="entry name" value="TAT"/>
    <property type="match status" value="1"/>
</dbReference>
<dbReference type="CDD" id="cd00161">
    <property type="entry name" value="beta-trefoil_Ricin-like"/>
    <property type="match status" value="1"/>
</dbReference>
<dbReference type="Gene3D" id="2.115.10.10">
    <property type="entry name" value="Tachylectin 2"/>
    <property type="match status" value="1"/>
</dbReference>
<accession>A0ABS2A543</accession>
<evidence type="ECO:0000313" key="4">
    <source>
        <dbReference type="EMBL" id="MBM2614969.1"/>
    </source>
</evidence>
<name>A0ABS2A543_9ACTN</name>
<protein>
    <submittedName>
        <fullName evidence="4">RICIN domain-containing protein</fullName>
    </submittedName>
</protein>
<sequence length="768" mass="81712">MTSNNRARWVRPVLAAGIAVAALTATTPGAAFAAPTPIKAVALAAGQATYEQKLAVAVKFGRGDDFALIERADRDFVIEIWKHVKDNPDYLEVRAAAEEAFGTVADATNPAATDLACYEFITTGVFAAFNRDVDRERREAEAKRLSDQARAAAAASIDVVAGSDLLNGTDADFIRLIWERVAEDPKWTEVKTAAAAARNGTAEEQAQFIASGMAAAAKQAVDRRIEEDETRTEAEKAAALARAAKQLAANRIGLPVTEQLLAMPDRDFVTEVWNFAVADSEVEAAAIAAARSNDPAVWKAFIDSGIHAAKNRDIEKALAAAEAEDRRLVGEIVTRAEKVPANRNLALAARNALAGNAQVVADFLRVGQYEVRPDLPQRLQVGHTGQCLAVPSASMDTNTQLIQWPCGAGKEQGWVFYPKTGGYYELRNFNSGQCLAIGGGSKAPEGRAIQWTCNNGDEQLWTLASDSTGLTRVKNKNSSMCLAVLDGSTANAAKMVQLGCTTATSMGWNVRARGLVNVEAVSLNGDAYQDLVATEVSTGRLWLYPGTKARDAFGTRVLIGTGGWNGMDKLITGTFDGDQYEDVVAVEKSTGILWLYPGTANGTLGARVKIGNSGWNFMDRIAAGHFNNDPYLDITTVDTRDNKLYLYPGTASGVPGARVVLNGGGWGGNSKNTVGRFNRDAFDDIVSVENSTGKLWLYPGNGNGALGTRVEIGTGGWNGMNELTVGRFNGDEFDDLVATENASGKLWLYPGTTAGPGVGSRVELGIGG</sequence>
<dbReference type="EMBL" id="JAENHP010000001">
    <property type="protein sequence ID" value="MBM2614969.1"/>
    <property type="molecule type" value="Genomic_DNA"/>
</dbReference>
<dbReference type="PROSITE" id="PS50231">
    <property type="entry name" value="RICIN_B_LECTIN"/>
    <property type="match status" value="1"/>
</dbReference>
<dbReference type="Pfam" id="PF13517">
    <property type="entry name" value="FG-GAP_3"/>
    <property type="match status" value="1"/>
</dbReference>
<dbReference type="InterPro" id="IPR000772">
    <property type="entry name" value="Ricin_B_lectin"/>
</dbReference>
<keyword evidence="1 2" id="KW-0732">Signal</keyword>
<reference evidence="4 5" key="1">
    <citation type="submission" date="2021-01" db="EMBL/GenBank/DDBJ databases">
        <title>Actinoplanes sp. nov. LDG1-06 isolated from lichen.</title>
        <authorList>
            <person name="Saeng-In P."/>
            <person name="Phongsopitanun W."/>
            <person name="Kanchanasin P."/>
            <person name="Yuki M."/>
            <person name="Kudo T."/>
            <person name="Ohkuma M."/>
            <person name="Tanasupawat S."/>
        </authorList>
    </citation>
    <scope>NUCLEOTIDE SEQUENCE [LARGE SCALE GENOMIC DNA]</scope>
    <source>
        <strain evidence="4 5">LDG1-06</strain>
    </source>
</reference>
<feature type="signal peptide" evidence="2">
    <location>
        <begin position="1"/>
        <end position="33"/>
    </location>
</feature>
<dbReference type="Pfam" id="PF14200">
    <property type="entry name" value="RicinB_lectin_2"/>
    <property type="match status" value="1"/>
</dbReference>
<evidence type="ECO:0000256" key="2">
    <source>
        <dbReference type="SAM" id="SignalP"/>
    </source>
</evidence>
<dbReference type="Gene3D" id="2.80.10.50">
    <property type="match status" value="1"/>
</dbReference>
<dbReference type="PANTHER" id="PTHR44103">
    <property type="entry name" value="PROPROTEIN CONVERTASE P"/>
    <property type="match status" value="1"/>
</dbReference>
<feature type="domain" description="Ricin B lectin" evidence="3">
    <location>
        <begin position="375"/>
        <end position="511"/>
    </location>
</feature>
<dbReference type="Proteomes" id="UP000632138">
    <property type="component" value="Unassembled WGS sequence"/>
</dbReference>
<dbReference type="InterPro" id="IPR013517">
    <property type="entry name" value="FG-GAP"/>
</dbReference>
<keyword evidence="5" id="KW-1185">Reference proteome</keyword>
<evidence type="ECO:0000256" key="1">
    <source>
        <dbReference type="ARBA" id="ARBA00022729"/>
    </source>
</evidence>
<dbReference type="RefSeq" id="WP_203374812.1">
    <property type="nucleotide sequence ID" value="NZ_JAENHP010000001.1"/>
</dbReference>
<dbReference type="InterPro" id="IPR035992">
    <property type="entry name" value="Ricin_B-like_lectins"/>
</dbReference>
<dbReference type="InterPro" id="IPR028994">
    <property type="entry name" value="Integrin_alpha_N"/>
</dbReference>
<dbReference type="SUPFAM" id="SSF50370">
    <property type="entry name" value="Ricin B-like lectins"/>
    <property type="match status" value="1"/>
</dbReference>
<comment type="caution">
    <text evidence="4">The sequence shown here is derived from an EMBL/GenBank/DDBJ whole genome shotgun (WGS) entry which is preliminary data.</text>
</comment>
<evidence type="ECO:0000313" key="5">
    <source>
        <dbReference type="Proteomes" id="UP000632138"/>
    </source>
</evidence>
<feature type="chain" id="PRO_5045598572" evidence="2">
    <location>
        <begin position="34"/>
        <end position="768"/>
    </location>
</feature>
<proteinExistence type="predicted"/>
<dbReference type="InterPro" id="IPR006311">
    <property type="entry name" value="TAT_signal"/>
</dbReference>
<organism evidence="4 5">
    <name type="scientific">Paractinoplanes ovalisporus</name>
    <dbReference type="NCBI Taxonomy" id="2810368"/>
    <lineage>
        <taxon>Bacteria</taxon>
        <taxon>Bacillati</taxon>
        <taxon>Actinomycetota</taxon>
        <taxon>Actinomycetes</taxon>
        <taxon>Micromonosporales</taxon>
        <taxon>Micromonosporaceae</taxon>
        <taxon>Paractinoplanes</taxon>
    </lineage>
</organism>
<evidence type="ECO:0000259" key="3">
    <source>
        <dbReference type="SMART" id="SM00458"/>
    </source>
</evidence>
<dbReference type="SUPFAM" id="SSF69318">
    <property type="entry name" value="Integrin alpha N-terminal domain"/>
    <property type="match status" value="1"/>
</dbReference>
<gene>
    <name evidence="4" type="ORF">JIG36_05270</name>
</gene>
<dbReference type="PANTHER" id="PTHR44103:SF1">
    <property type="entry name" value="PROPROTEIN CONVERTASE P"/>
    <property type="match status" value="1"/>
</dbReference>